<comment type="caution">
    <text evidence="3">The sequence shown here is derived from an EMBL/GenBank/DDBJ whole genome shotgun (WGS) entry which is preliminary data.</text>
</comment>
<evidence type="ECO:0000313" key="4">
    <source>
        <dbReference type="Proteomes" id="UP000265631"/>
    </source>
</evidence>
<dbReference type="InterPro" id="IPR046624">
    <property type="entry name" value="CSS2_C"/>
</dbReference>
<reference evidence="3 4" key="1">
    <citation type="journal article" date="2018" name="PLoS Pathog.">
        <title>Evolution of structural diversity of trichothecenes, a family of toxins produced by plant pathogenic and entomopathogenic fungi.</title>
        <authorList>
            <person name="Proctor R.H."/>
            <person name="McCormick S.P."/>
            <person name="Kim H.S."/>
            <person name="Cardoza R.E."/>
            <person name="Stanley A.M."/>
            <person name="Lindo L."/>
            <person name="Kelly A."/>
            <person name="Brown D.W."/>
            <person name="Lee T."/>
            <person name="Vaughan M.M."/>
            <person name="Alexander N.J."/>
            <person name="Busman M."/>
            <person name="Gutierrez S."/>
        </authorList>
    </citation>
    <scope>NUCLEOTIDE SEQUENCE [LARGE SCALE GENOMIC DNA]</scope>
    <source>
        <strain evidence="3 4">NRRL 13405</strain>
    </source>
</reference>
<keyword evidence="1" id="KW-0812">Transmembrane</keyword>
<dbReference type="EMBL" id="PXXK01000347">
    <property type="protein sequence ID" value="RFN45589.1"/>
    <property type="molecule type" value="Genomic_DNA"/>
</dbReference>
<keyword evidence="1" id="KW-1133">Transmembrane helix</keyword>
<keyword evidence="1" id="KW-0472">Membrane</keyword>
<evidence type="ECO:0000313" key="3">
    <source>
        <dbReference type="EMBL" id="RFN45589.1"/>
    </source>
</evidence>
<keyword evidence="4" id="KW-1185">Reference proteome</keyword>
<evidence type="ECO:0000256" key="1">
    <source>
        <dbReference type="SAM" id="Phobius"/>
    </source>
</evidence>
<dbReference type="AlphaFoldDB" id="A0A395MEQ9"/>
<evidence type="ECO:0000259" key="2">
    <source>
        <dbReference type="Pfam" id="PF20521"/>
    </source>
</evidence>
<organism evidence="3 4">
    <name type="scientific">Fusarium flagelliforme</name>
    <dbReference type="NCBI Taxonomy" id="2675880"/>
    <lineage>
        <taxon>Eukaryota</taxon>
        <taxon>Fungi</taxon>
        <taxon>Dikarya</taxon>
        <taxon>Ascomycota</taxon>
        <taxon>Pezizomycotina</taxon>
        <taxon>Sordariomycetes</taxon>
        <taxon>Hypocreomycetidae</taxon>
        <taxon>Hypocreales</taxon>
        <taxon>Nectriaceae</taxon>
        <taxon>Fusarium</taxon>
        <taxon>Fusarium incarnatum-equiseti species complex</taxon>
    </lineage>
</organism>
<feature type="transmembrane region" description="Helical" evidence="1">
    <location>
        <begin position="77"/>
        <end position="95"/>
    </location>
</feature>
<proteinExistence type="predicted"/>
<name>A0A395MEQ9_9HYPO</name>
<accession>A0A395MEQ9</accession>
<sequence length="234" mass="26445">MTMPWYTSHEVITSFFVPASIMAVNTIAFTSFTFTDNPFLPTINIIAGWYLINHYFEYPPDLHDKKLTKAQQKQRMLLAKVLCWVFICIGSSILLRDFYDFLGVLYHDYLNQWPHGSCYFPCDGFGGQAGPENSISYMYSSRTDWGGKDTMDIETLAKQVRDCNPANERKAIARAVINHIGKYGTELSRTQCLDLSEGGSVNGYLVIGPTEGFRYYMNCGPKFLDTIGGIGDLE</sequence>
<gene>
    <name evidence="3" type="ORF">FIE12Z_10143</name>
</gene>
<dbReference type="Proteomes" id="UP000265631">
    <property type="component" value="Unassembled WGS sequence"/>
</dbReference>
<dbReference type="Pfam" id="PF20521">
    <property type="entry name" value="DUF6736"/>
    <property type="match status" value="1"/>
</dbReference>
<feature type="domain" description="Secreted protein CSS2 C-terminal" evidence="2">
    <location>
        <begin position="158"/>
        <end position="213"/>
    </location>
</feature>
<feature type="transmembrane region" description="Helical" evidence="1">
    <location>
        <begin position="38"/>
        <end position="56"/>
    </location>
</feature>
<protein>
    <recommendedName>
        <fullName evidence="2">Secreted protein CSS2 C-terminal domain-containing protein</fullName>
    </recommendedName>
</protein>
<feature type="transmembrane region" description="Helical" evidence="1">
    <location>
        <begin position="12"/>
        <end position="32"/>
    </location>
</feature>